<evidence type="ECO:0000313" key="5">
    <source>
        <dbReference type="EMBL" id="RGE71421.1"/>
    </source>
</evidence>
<dbReference type="Pfam" id="PF00440">
    <property type="entry name" value="TetR_N"/>
    <property type="match status" value="1"/>
</dbReference>
<dbReference type="PROSITE" id="PS50977">
    <property type="entry name" value="HTH_TETR_2"/>
    <property type="match status" value="1"/>
</dbReference>
<name>A0A3E3I3Y2_9FIRM</name>
<dbReference type="PANTHER" id="PTHR43479">
    <property type="entry name" value="ACREF/ENVCD OPERON REPRESSOR-RELATED"/>
    <property type="match status" value="1"/>
</dbReference>
<keyword evidence="1 2" id="KW-0238">DNA-binding</keyword>
<dbReference type="PANTHER" id="PTHR43479:SF11">
    <property type="entry name" value="ACREF_ENVCD OPERON REPRESSOR-RELATED"/>
    <property type="match status" value="1"/>
</dbReference>
<accession>A0A3E3I3Y2</accession>
<dbReference type="InterPro" id="IPR050624">
    <property type="entry name" value="HTH-type_Tx_Regulator"/>
</dbReference>
<keyword evidence="6" id="KW-1185">Reference proteome</keyword>
<evidence type="ECO:0000313" key="4">
    <source>
        <dbReference type="EMBL" id="RGE59803.1"/>
    </source>
</evidence>
<dbReference type="InterPro" id="IPR009057">
    <property type="entry name" value="Homeodomain-like_sf"/>
</dbReference>
<feature type="domain" description="HTH tetR-type" evidence="3">
    <location>
        <begin position="8"/>
        <end position="69"/>
    </location>
</feature>
<dbReference type="GeneID" id="97987853"/>
<dbReference type="Proteomes" id="UP000260812">
    <property type="component" value="Unassembled WGS sequence"/>
</dbReference>
<evidence type="ECO:0000313" key="6">
    <source>
        <dbReference type="Proteomes" id="UP000260812"/>
    </source>
</evidence>
<evidence type="ECO:0000256" key="1">
    <source>
        <dbReference type="ARBA" id="ARBA00023125"/>
    </source>
</evidence>
<feature type="DNA-binding region" description="H-T-H motif" evidence="2">
    <location>
        <begin position="32"/>
        <end position="51"/>
    </location>
</feature>
<organism evidence="4 6">
    <name type="scientific">Eisenbergiella massiliensis</name>
    <dbReference type="NCBI Taxonomy" id="1720294"/>
    <lineage>
        <taxon>Bacteria</taxon>
        <taxon>Bacillati</taxon>
        <taxon>Bacillota</taxon>
        <taxon>Clostridia</taxon>
        <taxon>Lachnospirales</taxon>
        <taxon>Lachnospiraceae</taxon>
        <taxon>Eisenbergiella</taxon>
    </lineage>
</organism>
<dbReference type="RefSeq" id="WP_021635019.1">
    <property type="nucleotide sequence ID" value="NZ_CALBAU010000220.1"/>
</dbReference>
<dbReference type="AlphaFoldDB" id="A0A3E3I3Y2"/>
<dbReference type="OrthoDB" id="9814200at2"/>
<dbReference type="Proteomes" id="UP000261166">
    <property type="component" value="Unassembled WGS sequence"/>
</dbReference>
<protein>
    <submittedName>
        <fullName evidence="4">TetR/AcrR family transcriptional regulator</fullName>
    </submittedName>
</protein>
<reference evidence="4 7" key="1">
    <citation type="submission" date="2018-08" db="EMBL/GenBank/DDBJ databases">
        <title>A genome reference for cultivated species of the human gut microbiota.</title>
        <authorList>
            <person name="Zou Y."/>
            <person name="Xue W."/>
            <person name="Luo G."/>
        </authorList>
    </citation>
    <scope>NUCLEOTIDE SEQUENCE [LARGE SCALE GENOMIC DNA]</scope>
    <source>
        <strain evidence="5 7">AF26-4BH</strain>
        <strain evidence="4">TF05-5AC</strain>
    </source>
</reference>
<dbReference type="SUPFAM" id="SSF46689">
    <property type="entry name" value="Homeodomain-like"/>
    <property type="match status" value="1"/>
</dbReference>
<proteinExistence type="predicted"/>
<dbReference type="EMBL" id="QVLU01000010">
    <property type="protein sequence ID" value="RGE71421.1"/>
    <property type="molecule type" value="Genomic_DNA"/>
</dbReference>
<sequence length="220" mass="25315">MARNKYPEETRNLIVDTAARLFVEKGYERTSIQDIINNLGGLSKGAIYHHFKSKDEIMNAVADKLYAGATEKMNEIVRRKDLTGLEKLRMVFQASIYSSAQEELFAAAPDMLDNPQLLSLFIRNSVQQEAPAMIQPILEEGIADGSICTDYPKELSEVLMLMGNLWLNPLVYHCDTLQLINRMRFFQHMLRLLGLDIIDDEMFIPLEKYAQLYQEHQGRR</sequence>
<comment type="caution">
    <text evidence="4">The sequence shown here is derived from an EMBL/GenBank/DDBJ whole genome shotgun (WGS) entry which is preliminary data.</text>
</comment>
<evidence type="ECO:0000313" key="7">
    <source>
        <dbReference type="Proteomes" id="UP000261166"/>
    </source>
</evidence>
<gene>
    <name evidence="5" type="ORF">DWY69_12480</name>
    <name evidence="4" type="ORF">DXC51_13470</name>
</gene>
<dbReference type="InterPro" id="IPR001647">
    <property type="entry name" value="HTH_TetR"/>
</dbReference>
<evidence type="ECO:0000259" key="3">
    <source>
        <dbReference type="PROSITE" id="PS50977"/>
    </source>
</evidence>
<dbReference type="Gene3D" id="1.10.357.10">
    <property type="entry name" value="Tetracycline Repressor, domain 2"/>
    <property type="match status" value="1"/>
</dbReference>
<dbReference type="EMBL" id="QVLV01000008">
    <property type="protein sequence ID" value="RGE59803.1"/>
    <property type="molecule type" value="Genomic_DNA"/>
</dbReference>
<dbReference type="GO" id="GO:0003677">
    <property type="term" value="F:DNA binding"/>
    <property type="evidence" value="ECO:0007669"/>
    <property type="project" value="UniProtKB-UniRule"/>
</dbReference>
<evidence type="ECO:0000256" key="2">
    <source>
        <dbReference type="PROSITE-ProRule" id="PRU00335"/>
    </source>
</evidence>